<accession>A0AAE0AQP7</accession>
<dbReference type="Proteomes" id="UP001281410">
    <property type="component" value="Unassembled WGS sequence"/>
</dbReference>
<keyword evidence="5" id="KW-1185">Reference proteome</keyword>
<dbReference type="InterPro" id="IPR013766">
    <property type="entry name" value="Thioredoxin_domain"/>
</dbReference>
<comment type="caution">
    <text evidence="4">The sequence shown here is derived from an EMBL/GenBank/DDBJ whole genome shotgun (WGS) entry which is preliminary data.</text>
</comment>
<dbReference type="AlphaFoldDB" id="A0AAE0AQP7"/>
<dbReference type="InterPro" id="IPR036249">
    <property type="entry name" value="Thioredoxin-like_sf"/>
</dbReference>
<feature type="compositionally biased region" description="Polar residues" evidence="1">
    <location>
        <begin position="403"/>
        <end position="423"/>
    </location>
</feature>
<evidence type="ECO:0000259" key="3">
    <source>
        <dbReference type="Pfam" id="PF00085"/>
    </source>
</evidence>
<reference evidence="4" key="1">
    <citation type="journal article" date="2023" name="Plant J.">
        <title>Genome sequences and population genomics provide insights into the demographic history, inbreeding, and mutation load of two 'living fossil' tree species of Dipteronia.</title>
        <authorList>
            <person name="Feng Y."/>
            <person name="Comes H.P."/>
            <person name="Chen J."/>
            <person name="Zhu S."/>
            <person name="Lu R."/>
            <person name="Zhang X."/>
            <person name="Li P."/>
            <person name="Qiu J."/>
            <person name="Olsen K.M."/>
            <person name="Qiu Y."/>
        </authorList>
    </citation>
    <scope>NUCLEOTIDE SEQUENCE</scope>
    <source>
        <strain evidence="4">NBL</strain>
    </source>
</reference>
<evidence type="ECO:0000313" key="4">
    <source>
        <dbReference type="EMBL" id="KAK3222463.1"/>
    </source>
</evidence>
<dbReference type="SUPFAM" id="SSF52833">
    <property type="entry name" value="Thioredoxin-like"/>
    <property type="match status" value="1"/>
</dbReference>
<dbReference type="Gene3D" id="3.40.1740.10">
    <property type="entry name" value="VC0467-like"/>
    <property type="match status" value="1"/>
</dbReference>
<gene>
    <name evidence="4" type="ORF">Dsin_009488</name>
</gene>
<proteinExistence type="predicted"/>
<organism evidence="4 5">
    <name type="scientific">Dipteronia sinensis</name>
    <dbReference type="NCBI Taxonomy" id="43782"/>
    <lineage>
        <taxon>Eukaryota</taxon>
        <taxon>Viridiplantae</taxon>
        <taxon>Streptophyta</taxon>
        <taxon>Embryophyta</taxon>
        <taxon>Tracheophyta</taxon>
        <taxon>Spermatophyta</taxon>
        <taxon>Magnoliopsida</taxon>
        <taxon>eudicotyledons</taxon>
        <taxon>Gunneridae</taxon>
        <taxon>Pentapetalae</taxon>
        <taxon>rosids</taxon>
        <taxon>malvids</taxon>
        <taxon>Sapindales</taxon>
        <taxon>Sapindaceae</taxon>
        <taxon>Hippocastanoideae</taxon>
        <taxon>Acereae</taxon>
        <taxon>Dipteronia</taxon>
    </lineage>
</organism>
<dbReference type="EMBL" id="JANJYJ010000003">
    <property type="protein sequence ID" value="KAK3222463.1"/>
    <property type="molecule type" value="Genomic_DNA"/>
</dbReference>
<feature type="chain" id="PRO_5042289578" description="Thioredoxin domain-containing protein" evidence="2">
    <location>
        <begin position="21"/>
        <end position="1103"/>
    </location>
</feature>
<evidence type="ECO:0000256" key="2">
    <source>
        <dbReference type="SAM" id="SignalP"/>
    </source>
</evidence>
<keyword evidence="2" id="KW-0732">Signal</keyword>
<dbReference type="Pfam" id="PF00085">
    <property type="entry name" value="Thioredoxin"/>
    <property type="match status" value="1"/>
</dbReference>
<evidence type="ECO:0000313" key="5">
    <source>
        <dbReference type="Proteomes" id="UP001281410"/>
    </source>
</evidence>
<dbReference type="SUPFAM" id="SSF143456">
    <property type="entry name" value="VC0467-like"/>
    <property type="match status" value="1"/>
</dbReference>
<sequence>MKRKLVLVVLIITLASSSLTVDSEFTGVGEKWQILTKQNFSSQIRLHPYILLIVTVPWCGESRSLMKQLADHMVTDRQEEEELKLRIIYRNSEKILADAIGAADGTFSVLFYHHSVSYKYRGKFGAVNILHSIYPYMSVLPGELPLKTLNSAADLKAFLESTDKAFLLFDFCGWTPKLQARANNNATAKGNHFGLLFSEETDGTQISRENGNEKGIENGNLKCGIGNGFGGIPWLGEFSTVNDSDPFQETPNMMSGVGLSCNFKEFQRFESFFSKFMTAAREFFLPPERHRFGLVSERSLLQYFGIEDSDSGLAILYLAGCPSCSKILKEENDLKGVLQMNNEFVGELGSDENGLDNVLSANKPSIVLFVDRSSGSSETRSKGKEALDTFRELALHYLIPYSSSQQKNDQPGTPSVQSNQALRKTSEHPRLKLSPTTQKINLKDKMSIMVINEGQHVVLDNIATDLQGSSLHEILAYLLQKKKDAKLSQLAKEAGFNLLSDDIDIKIVDASPSQKVHSDSVSQILPEEGLVKNIIDPDIDQSDGASISIEGAKSTFVFPSHRDEEKAFSADSNEQLISEVPERLQDHYLTNANNVKVEEKSSSQLYKLEEPQRQFQGFRGSFYFCDGNYRLLRALTGGSTIPSLVIVDPISQLHFVFPNGTIFSYSSMASFLHRFLNGRLLPYQSSETILKSSREATHPPFVNMDFHEVDSIPRVTTHTFSELVLGLNQSDNENSSNAWNEDVLVLFSSGWCGFCQRMELVVREVYQAIKDYMKMLKNEYTNGETDFHGDNLKNVVSRFPRIYLMDCTLNDCSLILKSMIQRELYPALILFPAERKNAVSYGGDLAVADVIKFMADHGNNSRHLISRKALLVLVGILLTSSDKGVRHQDMFDGLSAITDRDDVLVKERFHEVLLKSETPQRANRGSLIKSHVSEGLHETAHNVVVGSVLIATDKLVNVNPFDNSKILIVKADQDTGFEGLIFNKPIRWEALQELEEGLEFVKQAPLYFGGPLIKQGMPLLGLTRRVSKSQYPEVLPSVYFLDQLATVNEIKELKHGNHSIAEYWFFLGFSSWGWNQLFDEIAQGAWSRGDDNMAHFDWPSSLI</sequence>
<dbReference type="InterPro" id="IPR003774">
    <property type="entry name" value="AlgH-like"/>
</dbReference>
<dbReference type="PANTHER" id="PTHR31984">
    <property type="entry name" value="TRANSPORTER, PUTATIVE (DUF179)-RELATED"/>
    <property type="match status" value="1"/>
</dbReference>
<feature type="domain" description="Thioredoxin" evidence="3">
    <location>
        <begin position="738"/>
        <end position="804"/>
    </location>
</feature>
<name>A0AAE0AQP7_9ROSI</name>
<feature type="signal peptide" evidence="2">
    <location>
        <begin position="1"/>
        <end position="20"/>
    </location>
</feature>
<protein>
    <recommendedName>
        <fullName evidence="3">Thioredoxin domain-containing protein</fullName>
    </recommendedName>
</protein>
<feature type="region of interest" description="Disordered" evidence="1">
    <location>
        <begin position="403"/>
        <end position="433"/>
    </location>
</feature>
<dbReference type="Gene3D" id="3.40.30.10">
    <property type="entry name" value="Glutaredoxin"/>
    <property type="match status" value="2"/>
</dbReference>
<dbReference type="Pfam" id="PF02622">
    <property type="entry name" value="DUF179"/>
    <property type="match status" value="1"/>
</dbReference>
<evidence type="ECO:0000256" key="1">
    <source>
        <dbReference type="SAM" id="MobiDB-lite"/>
    </source>
</evidence>
<dbReference type="PANTHER" id="PTHR31984:SF12">
    <property type="entry name" value="THIOREDOXIN DOMAIN-CONTAINING PROTEIN"/>
    <property type="match status" value="1"/>
</dbReference>